<proteinExistence type="predicted"/>
<name>A0AB39CZ98_9BURK</name>
<evidence type="ECO:0000313" key="1">
    <source>
        <dbReference type="EMBL" id="XDJ47189.1"/>
    </source>
</evidence>
<reference evidence="1" key="1">
    <citation type="submission" date="2024-05" db="EMBL/GenBank/DDBJ databases">
        <authorList>
            <person name="Luo Y.-C."/>
            <person name="Nicholds J."/>
            <person name="Mortimer T."/>
            <person name="Maboni G."/>
        </authorList>
    </citation>
    <scope>NUCLEOTIDE SEQUENCE</scope>
    <source>
        <strain evidence="1">151836</strain>
    </source>
</reference>
<dbReference type="EMBL" id="CP158254">
    <property type="protein sequence ID" value="XDJ47189.1"/>
    <property type="molecule type" value="Genomic_DNA"/>
</dbReference>
<protein>
    <submittedName>
        <fullName evidence="1">Conjugative transfer protein MobI(A/C)</fullName>
    </submittedName>
</protein>
<dbReference type="AlphaFoldDB" id="A0AB39CZ98"/>
<dbReference type="Pfam" id="PF19456">
    <property type="entry name" value="MobI"/>
    <property type="match status" value="1"/>
</dbReference>
<accession>A0AB39CZ98</accession>
<dbReference type="InterPro" id="IPR045809">
    <property type="entry name" value="MobI"/>
</dbReference>
<gene>
    <name evidence="1" type="primary">mobI</name>
    <name evidence="1" type="ORF">ABRZ04_12935</name>
</gene>
<organism evidence="1">
    <name type="scientific">Castellaniella ginsengisoli</name>
    <dbReference type="NCBI Taxonomy" id="546114"/>
    <lineage>
        <taxon>Bacteria</taxon>
        <taxon>Pseudomonadati</taxon>
        <taxon>Pseudomonadota</taxon>
        <taxon>Betaproteobacteria</taxon>
        <taxon>Burkholderiales</taxon>
        <taxon>Alcaligenaceae</taxon>
        <taxon>Castellaniella</taxon>
    </lineage>
</organism>
<dbReference type="RefSeq" id="WP_368639721.1">
    <property type="nucleotide sequence ID" value="NZ_CP158254.1"/>
</dbReference>
<sequence length="192" mass="21833">MTDNKSCCQDFIFIDDLKFSEVSREIEVAIASLAEDIALYVEFCKQHAKLIAREIEIPDEELSDDVFPGDSNVPPVSVRITETTSNFRVEWQRNTPILERSGGVKSFQRSVVRLSDGRLKYPSCIFSVVESAERERFIMAERSLSKIRKQQSVLLEMQRLIRRLEYASKGVVPLDVEVASTATSAESETVHR</sequence>